<dbReference type="SUPFAM" id="SSF54909">
    <property type="entry name" value="Dimeric alpha+beta barrel"/>
    <property type="match status" value="2"/>
</dbReference>
<dbReference type="Gene3D" id="3.30.70.920">
    <property type="match status" value="2"/>
</dbReference>
<dbReference type="Gene3D" id="1.10.10.10">
    <property type="entry name" value="Winged helix-like DNA-binding domain superfamily/Winged helix DNA-binding domain"/>
    <property type="match status" value="2"/>
</dbReference>
<reference evidence="6" key="1">
    <citation type="submission" date="2020-03" db="EMBL/GenBank/DDBJ databases">
        <title>Draft sequencing of Calidifontibacter sp. DB0510.</title>
        <authorList>
            <person name="Kim D.-U."/>
        </authorList>
    </citation>
    <scope>NUCLEOTIDE SEQUENCE</scope>
    <source>
        <strain evidence="6">DB0510</strain>
    </source>
</reference>
<sequence length="335" mass="35565">MEDQDVRTIAALQVAPRASWSLIGSVLGVSPVTAARRWDRLARAGDAWLTVHGSAAVMRRTSMAIVAISCQPGEIDAITQALIDDPYAVTVEQTTGACDLLVTVWTAGIGQLPEYLMSRLANLPGVTATRTTLVTDVFKTGSDWRVGQLPPEAVKRLQREAIVARADGDGGLAADDHALVVALARDGRASYADLAEQIGVSVATARRRVAKIFRSGAITIRCDLARYLAGNPIPVTIWADVPPAQLAAVAAAVAKLSDVRLCAAVAGTQNLLITAWLSSLPDLQRLETSLCSRVPGLAIAERAIVLRHHKLMGRVLDDQGRSVRSVDMGFWGGPA</sequence>
<dbReference type="Pfam" id="PF13404">
    <property type="entry name" value="HTH_AsnC-type"/>
    <property type="match status" value="2"/>
</dbReference>
<dbReference type="InterPro" id="IPR036390">
    <property type="entry name" value="WH_DNA-bd_sf"/>
</dbReference>
<gene>
    <name evidence="6" type="ORF">G9U51_16550</name>
</gene>
<dbReference type="PANTHER" id="PTHR30154">
    <property type="entry name" value="LEUCINE-RESPONSIVE REGULATORY PROTEIN"/>
    <property type="match status" value="1"/>
</dbReference>
<name>A0A967B4U8_9MICO</name>
<dbReference type="SUPFAM" id="SSF46785">
    <property type="entry name" value="Winged helix' DNA-binding domain"/>
    <property type="match status" value="1"/>
</dbReference>
<evidence type="ECO:0000313" key="7">
    <source>
        <dbReference type="Proteomes" id="UP000744769"/>
    </source>
</evidence>
<evidence type="ECO:0000259" key="5">
    <source>
        <dbReference type="Pfam" id="PF13404"/>
    </source>
</evidence>
<keyword evidence="2" id="KW-0238">DNA-binding</keyword>
<feature type="domain" description="Transcription regulator AsnC/Lrp ligand binding" evidence="4">
    <location>
        <begin position="66"/>
        <end position="135"/>
    </location>
</feature>
<dbReference type="GO" id="GO:0043200">
    <property type="term" value="P:response to amino acid"/>
    <property type="evidence" value="ECO:0007669"/>
    <property type="project" value="TreeGrafter"/>
</dbReference>
<dbReference type="SMART" id="SM00344">
    <property type="entry name" value="HTH_ASNC"/>
    <property type="match status" value="1"/>
</dbReference>
<dbReference type="InterPro" id="IPR019888">
    <property type="entry name" value="Tscrpt_reg_AsnC-like"/>
</dbReference>
<dbReference type="PANTHER" id="PTHR30154:SF34">
    <property type="entry name" value="TRANSCRIPTIONAL REGULATOR AZLB"/>
    <property type="match status" value="1"/>
</dbReference>
<dbReference type="Proteomes" id="UP000744769">
    <property type="component" value="Unassembled WGS sequence"/>
</dbReference>
<dbReference type="InterPro" id="IPR019887">
    <property type="entry name" value="Tscrpt_reg_AsnC/Lrp_C"/>
</dbReference>
<dbReference type="InterPro" id="IPR019885">
    <property type="entry name" value="Tscrpt_reg_HTH_AsnC-type_CS"/>
</dbReference>
<dbReference type="PROSITE" id="PS00519">
    <property type="entry name" value="HTH_ASNC_1"/>
    <property type="match status" value="1"/>
</dbReference>
<dbReference type="AlphaFoldDB" id="A0A967B4U8"/>
<dbReference type="Pfam" id="PF01037">
    <property type="entry name" value="AsnC_trans_reg"/>
    <property type="match status" value="2"/>
</dbReference>
<evidence type="ECO:0000259" key="4">
    <source>
        <dbReference type="Pfam" id="PF01037"/>
    </source>
</evidence>
<organism evidence="6 7">
    <name type="scientific">Metallococcus carri</name>
    <dbReference type="NCBI Taxonomy" id="1656884"/>
    <lineage>
        <taxon>Bacteria</taxon>
        <taxon>Bacillati</taxon>
        <taxon>Actinomycetota</taxon>
        <taxon>Actinomycetes</taxon>
        <taxon>Micrococcales</taxon>
        <taxon>Dermacoccaceae</taxon>
        <taxon>Metallococcus</taxon>
    </lineage>
</organism>
<feature type="domain" description="Transcription regulator AsnC/Lrp ligand binding" evidence="4">
    <location>
        <begin position="241"/>
        <end position="307"/>
    </location>
</feature>
<feature type="domain" description="HTH asnC-type" evidence="5">
    <location>
        <begin position="3"/>
        <end position="41"/>
    </location>
</feature>
<dbReference type="InterPro" id="IPR036388">
    <property type="entry name" value="WH-like_DNA-bd_sf"/>
</dbReference>
<dbReference type="GO" id="GO:0005829">
    <property type="term" value="C:cytosol"/>
    <property type="evidence" value="ECO:0007669"/>
    <property type="project" value="TreeGrafter"/>
</dbReference>
<evidence type="ECO:0000256" key="1">
    <source>
        <dbReference type="ARBA" id="ARBA00023015"/>
    </source>
</evidence>
<dbReference type="PRINTS" id="PR00033">
    <property type="entry name" value="HTHASNC"/>
</dbReference>
<dbReference type="InterPro" id="IPR000485">
    <property type="entry name" value="AsnC-type_HTH_dom"/>
</dbReference>
<proteinExistence type="predicted"/>
<protein>
    <submittedName>
        <fullName evidence="6">Lrp/AsnC family transcriptional regulator</fullName>
    </submittedName>
</protein>
<evidence type="ECO:0000256" key="3">
    <source>
        <dbReference type="ARBA" id="ARBA00023163"/>
    </source>
</evidence>
<dbReference type="EMBL" id="JAAOIV010000015">
    <property type="protein sequence ID" value="NHN57380.1"/>
    <property type="molecule type" value="Genomic_DNA"/>
</dbReference>
<comment type="caution">
    <text evidence="6">The sequence shown here is derived from an EMBL/GenBank/DDBJ whole genome shotgun (WGS) entry which is preliminary data.</text>
</comment>
<dbReference type="InterPro" id="IPR011008">
    <property type="entry name" value="Dimeric_a/b-barrel"/>
</dbReference>
<keyword evidence="7" id="KW-1185">Reference proteome</keyword>
<evidence type="ECO:0000256" key="2">
    <source>
        <dbReference type="ARBA" id="ARBA00023125"/>
    </source>
</evidence>
<keyword evidence="1" id="KW-0805">Transcription regulation</keyword>
<accession>A0A967B4U8</accession>
<dbReference type="GO" id="GO:0043565">
    <property type="term" value="F:sequence-specific DNA binding"/>
    <property type="evidence" value="ECO:0007669"/>
    <property type="project" value="InterPro"/>
</dbReference>
<feature type="domain" description="HTH asnC-type" evidence="5">
    <location>
        <begin position="176"/>
        <end position="211"/>
    </location>
</feature>
<evidence type="ECO:0000313" key="6">
    <source>
        <dbReference type="EMBL" id="NHN57380.1"/>
    </source>
</evidence>
<keyword evidence="3" id="KW-0804">Transcription</keyword>